<dbReference type="Proteomes" id="UP001156102">
    <property type="component" value="Unassembled WGS sequence"/>
</dbReference>
<name>A0AA42BS24_9BACI</name>
<organism evidence="2 3">
    <name type="scientific">Ectobacillus ponti</name>
    <dbReference type="NCBI Taxonomy" id="2961894"/>
    <lineage>
        <taxon>Bacteria</taxon>
        <taxon>Bacillati</taxon>
        <taxon>Bacillota</taxon>
        <taxon>Bacilli</taxon>
        <taxon>Bacillales</taxon>
        <taxon>Bacillaceae</taxon>
        <taxon>Ectobacillus</taxon>
    </lineage>
</organism>
<dbReference type="RefSeq" id="WP_254760857.1">
    <property type="nucleotide sequence ID" value="NZ_JANCLT010000016.1"/>
</dbReference>
<feature type="domain" description="Protein NO VEIN C-terminal" evidence="1">
    <location>
        <begin position="189"/>
        <end position="273"/>
    </location>
</feature>
<evidence type="ECO:0000313" key="2">
    <source>
        <dbReference type="EMBL" id="MCP8970931.1"/>
    </source>
</evidence>
<dbReference type="Pfam" id="PF13020">
    <property type="entry name" value="NOV_C"/>
    <property type="match status" value="1"/>
</dbReference>
<protein>
    <submittedName>
        <fullName evidence="2">DUF3883 domain-containing protein</fullName>
    </submittedName>
</protein>
<sequence length="310" mass="35485">MLTELKRCNSIGNIAGLLFLVSMLSSKSFISRKEVINRSALENGIVINCNGALAFLEYLEYVKLSGDNVVLTERFKELELLEKSCIIDVLVKSCITKLIDEGIFDRDETGFNVDKGHISIKQSAFPLAYAAIRNFLITAGAFNKDNDEMCISGSYESDFASRIRIRKGKFTLEQLLKQQEEQNRRGFEAEEFVLAIEKKRLSEKAYRVKRISDFDVSAGYDIVSFQSDSSTACDRFIEVKSYLGNPHFYWSENESDTARIKGDKYVLCLVDYARITEPEYEPEFIQDPYKVIFENDSWLVNIASYKIQKI</sequence>
<dbReference type="InterPro" id="IPR024975">
    <property type="entry name" value="NOV_C"/>
</dbReference>
<accession>A0AA42BS24</accession>
<dbReference type="AlphaFoldDB" id="A0AA42BS24"/>
<evidence type="ECO:0000313" key="3">
    <source>
        <dbReference type="Proteomes" id="UP001156102"/>
    </source>
</evidence>
<reference evidence="2" key="1">
    <citation type="submission" date="2022-07" db="EMBL/GenBank/DDBJ databases">
        <authorList>
            <person name="Li W.-J."/>
            <person name="Deng Q.-Q."/>
        </authorList>
    </citation>
    <scope>NUCLEOTIDE SEQUENCE</scope>
    <source>
        <strain evidence="2">SYSU M60031</strain>
    </source>
</reference>
<gene>
    <name evidence="2" type="ORF">NK662_20635</name>
</gene>
<proteinExistence type="predicted"/>
<keyword evidence="3" id="KW-1185">Reference proteome</keyword>
<dbReference type="EMBL" id="JANCLT010000016">
    <property type="protein sequence ID" value="MCP8970931.1"/>
    <property type="molecule type" value="Genomic_DNA"/>
</dbReference>
<evidence type="ECO:0000259" key="1">
    <source>
        <dbReference type="Pfam" id="PF13020"/>
    </source>
</evidence>
<comment type="caution">
    <text evidence="2">The sequence shown here is derived from an EMBL/GenBank/DDBJ whole genome shotgun (WGS) entry which is preliminary data.</text>
</comment>